<evidence type="ECO:0000313" key="2">
    <source>
        <dbReference type="EMBL" id="KAL0408405.1"/>
    </source>
</evidence>
<reference evidence="2" key="2">
    <citation type="journal article" date="2024" name="Plant">
        <title>Genomic evolution and insights into agronomic trait innovations of Sesamum species.</title>
        <authorList>
            <person name="Miao H."/>
            <person name="Wang L."/>
            <person name="Qu L."/>
            <person name="Liu H."/>
            <person name="Sun Y."/>
            <person name="Le M."/>
            <person name="Wang Q."/>
            <person name="Wei S."/>
            <person name="Zheng Y."/>
            <person name="Lin W."/>
            <person name="Duan Y."/>
            <person name="Cao H."/>
            <person name="Xiong S."/>
            <person name="Wang X."/>
            <person name="Wei L."/>
            <person name="Li C."/>
            <person name="Ma Q."/>
            <person name="Ju M."/>
            <person name="Zhao R."/>
            <person name="Li G."/>
            <person name="Mu C."/>
            <person name="Tian Q."/>
            <person name="Mei H."/>
            <person name="Zhang T."/>
            <person name="Gao T."/>
            <person name="Zhang H."/>
        </authorList>
    </citation>
    <scope>NUCLEOTIDE SEQUENCE</scope>
    <source>
        <strain evidence="2">G02</strain>
    </source>
</reference>
<dbReference type="AlphaFoldDB" id="A0AAW2TV96"/>
<sequence length="97" mass="10502">MGVWSEEVREGTPQYGSWLREPLQSGQLVGVERWGAESDRAVVQRSSDLGRPRRGVAIFYAGKSVVGDRRGPGNACVGEDDWAERSGESHAPAPSGF</sequence>
<evidence type="ECO:0000256" key="1">
    <source>
        <dbReference type="SAM" id="MobiDB-lite"/>
    </source>
</evidence>
<gene>
    <name evidence="2" type="ORF">Sradi_1774900</name>
</gene>
<proteinExistence type="predicted"/>
<comment type="caution">
    <text evidence="2">The sequence shown here is derived from an EMBL/GenBank/DDBJ whole genome shotgun (WGS) entry which is preliminary data.</text>
</comment>
<dbReference type="EMBL" id="JACGWJ010000007">
    <property type="protein sequence ID" value="KAL0408405.1"/>
    <property type="molecule type" value="Genomic_DNA"/>
</dbReference>
<feature type="region of interest" description="Disordered" evidence="1">
    <location>
        <begin position="70"/>
        <end position="97"/>
    </location>
</feature>
<name>A0AAW2TV96_SESRA</name>
<protein>
    <submittedName>
        <fullName evidence="2">Uncharacterized protein</fullName>
    </submittedName>
</protein>
<reference evidence="2" key="1">
    <citation type="submission" date="2020-06" db="EMBL/GenBank/DDBJ databases">
        <authorList>
            <person name="Li T."/>
            <person name="Hu X."/>
            <person name="Zhang T."/>
            <person name="Song X."/>
            <person name="Zhang H."/>
            <person name="Dai N."/>
            <person name="Sheng W."/>
            <person name="Hou X."/>
            <person name="Wei L."/>
        </authorList>
    </citation>
    <scope>NUCLEOTIDE SEQUENCE</scope>
    <source>
        <strain evidence="2">G02</strain>
        <tissue evidence="2">Leaf</tissue>
    </source>
</reference>
<accession>A0AAW2TV96</accession>
<organism evidence="2">
    <name type="scientific">Sesamum radiatum</name>
    <name type="common">Black benniseed</name>
    <dbReference type="NCBI Taxonomy" id="300843"/>
    <lineage>
        <taxon>Eukaryota</taxon>
        <taxon>Viridiplantae</taxon>
        <taxon>Streptophyta</taxon>
        <taxon>Embryophyta</taxon>
        <taxon>Tracheophyta</taxon>
        <taxon>Spermatophyta</taxon>
        <taxon>Magnoliopsida</taxon>
        <taxon>eudicotyledons</taxon>
        <taxon>Gunneridae</taxon>
        <taxon>Pentapetalae</taxon>
        <taxon>asterids</taxon>
        <taxon>lamiids</taxon>
        <taxon>Lamiales</taxon>
        <taxon>Pedaliaceae</taxon>
        <taxon>Sesamum</taxon>
    </lineage>
</organism>